<evidence type="ECO:0000256" key="1">
    <source>
        <dbReference type="ARBA" id="ARBA00022741"/>
    </source>
</evidence>
<keyword evidence="1" id="KW-0547">Nucleotide-binding</keyword>
<dbReference type="GO" id="GO:0005524">
    <property type="term" value="F:ATP binding"/>
    <property type="evidence" value="ECO:0007669"/>
    <property type="project" value="UniProtKB-KW"/>
</dbReference>
<comment type="catalytic activity">
    <reaction evidence="3">
        <text>a long-chain fatty acid + ATP + CoA = a long-chain fatty acyl-CoA + AMP + diphosphate</text>
        <dbReference type="Rhea" id="RHEA:15421"/>
        <dbReference type="ChEBI" id="CHEBI:30616"/>
        <dbReference type="ChEBI" id="CHEBI:33019"/>
        <dbReference type="ChEBI" id="CHEBI:57287"/>
        <dbReference type="ChEBI" id="CHEBI:57560"/>
        <dbReference type="ChEBI" id="CHEBI:83139"/>
        <dbReference type="ChEBI" id="CHEBI:456215"/>
        <dbReference type="EC" id="6.2.1.3"/>
    </reaction>
    <physiologicalReaction direction="left-to-right" evidence="3">
        <dbReference type="Rhea" id="RHEA:15422"/>
    </physiologicalReaction>
</comment>
<dbReference type="GO" id="GO:0016020">
    <property type="term" value="C:membrane"/>
    <property type="evidence" value="ECO:0007669"/>
    <property type="project" value="TreeGrafter"/>
</dbReference>
<comment type="caution">
    <text evidence="5">The sequence shown here is derived from an EMBL/GenBank/DDBJ whole genome shotgun (WGS) entry which is preliminary data.</text>
</comment>
<sequence>MAYKTPLEQLSRHVKERGDQAFLHQPVNRELKIWTWKQAEEDARKVAQGLRDLGLEPGDRVAIFAKNSAEWFISDLAIMMAGMVSVPIYATAGEDIIRHVVEHSGAKAVFVGKLDDTKAGTKVLDGSIPRIGYPYETVPHDHRWADWVAEKKPIDPIADVGLDDVMTLVYTSGSTGKPKGVVLNFSHFAAAATANQHLIKLDPDKDRMVSYLPLAHITERGVIEGTVIYSGSPVYFVESLATFVDDLKVAQPTAFLSVPRLWTRFQAGIHEKMPEAKLQKLLKIPLLGKIVAKKIRQGLGLNSVHTFGSGSAPISPSILQWYYQLGMPICEAWGMTETTGLSTCNIPFRKERLGTIGVPIDCLEARVSETGELQVRGDTVFSEYYNNPEATAESFVDGWFKTGDKATQNPDGSFTIVGRLKEEFKTTKGKYVTPVPIESRLAANPEIEQVCVMGAGRTQPVAVVVVAEHLRGGDRSALRASLQQTLDEVNASLEAHQKLDGILVTEDSWDIDNDMLTPTLKLRRSHIEDQYVPKLDLVKPGSVLWIDEA</sequence>
<dbReference type="RefSeq" id="WP_189613405.1">
    <property type="nucleotide sequence ID" value="NZ_BMXR01000018.1"/>
</dbReference>
<dbReference type="EMBL" id="BMXR01000018">
    <property type="protein sequence ID" value="GGX74097.1"/>
    <property type="molecule type" value="Genomic_DNA"/>
</dbReference>
<keyword evidence="2" id="KW-0067">ATP-binding</keyword>
<accession>A0A918KSI7</accession>
<dbReference type="Pfam" id="PF23562">
    <property type="entry name" value="AMP-binding_C_3"/>
    <property type="match status" value="1"/>
</dbReference>
<dbReference type="InterPro" id="IPR020845">
    <property type="entry name" value="AMP-binding_CS"/>
</dbReference>
<dbReference type="Gene3D" id="3.40.50.12780">
    <property type="entry name" value="N-terminal domain of ligase-like"/>
    <property type="match status" value="1"/>
</dbReference>
<evidence type="ECO:0000313" key="6">
    <source>
        <dbReference type="Proteomes" id="UP000626148"/>
    </source>
</evidence>
<proteinExistence type="predicted"/>
<dbReference type="Pfam" id="PF00501">
    <property type="entry name" value="AMP-binding"/>
    <property type="match status" value="1"/>
</dbReference>
<dbReference type="AlphaFoldDB" id="A0A918KSI7"/>
<dbReference type="InterPro" id="IPR042099">
    <property type="entry name" value="ANL_N_sf"/>
</dbReference>
<dbReference type="PANTHER" id="PTHR43272:SF33">
    <property type="entry name" value="AMP-BINDING DOMAIN-CONTAINING PROTEIN-RELATED"/>
    <property type="match status" value="1"/>
</dbReference>
<keyword evidence="6" id="KW-1185">Reference proteome</keyword>
<dbReference type="GO" id="GO:0004467">
    <property type="term" value="F:long-chain fatty acid-CoA ligase activity"/>
    <property type="evidence" value="ECO:0007669"/>
    <property type="project" value="UniProtKB-EC"/>
</dbReference>
<gene>
    <name evidence="5" type="ORF">GCM10007392_46840</name>
</gene>
<evidence type="ECO:0000259" key="4">
    <source>
        <dbReference type="Pfam" id="PF00501"/>
    </source>
</evidence>
<name>A0A918KSI7_9GAMM</name>
<dbReference type="InterPro" id="IPR045851">
    <property type="entry name" value="AMP-bd_C_sf"/>
</dbReference>
<dbReference type="PROSITE" id="PS00455">
    <property type="entry name" value="AMP_BINDING"/>
    <property type="match status" value="1"/>
</dbReference>
<evidence type="ECO:0000313" key="5">
    <source>
        <dbReference type="EMBL" id="GGX74097.1"/>
    </source>
</evidence>
<feature type="domain" description="AMP-dependent synthetase/ligase" evidence="4">
    <location>
        <begin position="12"/>
        <end position="385"/>
    </location>
</feature>
<protein>
    <submittedName>
        <fullName evidence="5">AMP-dependent synthetase</fullName>
    </submittedName>
</protein>
<reference evidence="5" key="1">
    <citation type="journal article" date="2014" name="Int. J. Syst. Evol. Microbiol.">
        <title>Complete genome sequence of Corynebacterium casei LMG S-19264T (=DSM 44701T), isolated from a smear-ripened cheese.</title>
        <authorList>
            <consortium name="US DOE Joint Genome Institute (JGI-PGF)"/>
            <person name="Walter F."/>
            <person name="Albersmeier A."/>
            <person name="Kalinowski J."/>
            <person name="Ruckert C."/>
        </authorList>
    </citation>
    <scope>NUCLEOTIDE SEQUENCE</scope>
    <source>
        <strain evidence="5">KCTC 22169</strain>
    </source>
</reference>
<organism evidence="5 6">
    <name type="scientific">Saccharospirillum salsuginis</name>
    <dbReference type="NCBI Taxonomy" id="418750"/>
    <lineage>
        <taxon>Bacteria</taxon>
        <taxon>Pseudomonadati</taxon>
        <taxon>Pseudomonadota</taxon>
        <taxon>Gammaproteobacteria</taxon>
        <taxon>Oceanospirillales</taxon>
        <taxon>Saccharospirillaceae</taxon>
        <taxon>Saccharospirillum</taxon>
    </lineage>
</organism>
<dbReference type="SUPFAM" id="SSF56801">
    <property type="entry name" value="Acetyl-CoA synthetase-like"/>
    <property type="match status" value="1"/>
</dbReference>
<dbReference type="Gene3D" id="3.30.300.30">
    <property type="match status" value="1"/>
</dbReference>
<dbReference type="Proteomes" id="UP000626148">
    <property type="component" value="Unassembled WGS sequence"/>
</dbReference>
<dbReference type="InterPro" id="IPR000873">
    <property type="entry name" value="AMP-dep_synth/lig_dom"/>
</dbReference>
<reference evidence="5" key="2">
    <citation type="submission" date="2020-09" db="EMBL/GenBank/DDBJ databases">
        <authorList>
            <person name="Sun Q."/>
            <person name="Kim S."/>
        </authorList>
    </citation>
    <scope>NUCLEOTIDE SEQUENCE</scope>
    <source>
        <strain evidence="5">KCTC 22169</strain>
    </source>
</reference>
<evidence type="ECO:0000256" key="2">
    <source>
        <dbReference type="ARBA" id="ARBA00022840"/>
    </source>
</evidence>
<evidence type="ECO:0000256" key="3">
    <source>
        <dbReference type="ARBA" id="ARBA00024484"/>
    </source>
</evidence>
<dbReference type="PANTHER" id="PTHR43272">
    <property type="entry name" value="LONG-CHAIN-FATTY-ACID--COA LIGASE"/>
    <property type="match status" value="1"/>
</dbReference>